<dbReference type="NCBIfam" id="NF038032">
    <property type="entry name" value="CehA_McbA_metalo"/>
    <property type="match status" value="1"/>
</dbReference>
<evidence type="ECO:0000259" key="1">
    <source>
        <dbReference type="SMART" id="SM00481"/>
    </source>
</evidence>
<comment type="caution">
    <text evidence="2">The sequence shown here is derived from an EMBL/GenBank/DDBJ whole genome shotgun (WGS) entry which is preliminary data.</text>
</comment>
<dbReference type="AlphaFoldDB" id="A0A117M1X6"/>
<protein>
    <recommendedName>
        <fullName evidence="1">Polymerase/histidinol phosphatase N-terminal domain-containing protein</fullName>
    </recommendedName>
</protein>
<dbReference type="SMART" id="SM00481">
    <property type="entry name" value="POLIIIAc"/>
    <property type="match status" value="1"/>
</dbReference>
<dbReference type="EMBL" id="LGGP01000233">
    <property type="protein sequence ID" value="KUK79915.1"/>
    <property type="molecule type" value="Genomic_DNA"/>
</dbReference>
<dbReference type="GO" id="GO:0035312">
    <property type="term" value="F:5'-3' DNA exonuclease activity"/>
    <property type="evidence" value="ECO:0007669"/>
    <property type="project" value="TreeGrafter"/>
</dbReference>
<dbReference type="InterPro" id="IPR052018">
    <property type="entry name" value="PHP_domain"/>
</dbReference>
<sequence>MKNFILVFLLVFTSIILVGGELTLFFGNPHSHTSYSDGTGFPEEAYSYAKGVPNLDFLAITDHAYYFVQDLPDGRDKLAATIEAARQASSADFLALAGFEWTATGTGHINVYGTSDWTDRVKSDLWHLYDWIIERNAVGQFNHPVRIFGDNFKDFQYSPKADLHMNLIEVGNGNWWENDTIVDEMFEAYLQALGKGWHLGATLGQDNHKPNWGGANDSRTAVYARELTEEAILEAFINRRTYATEDKDILIHFSTEEAFMGDIVYDTDQVNLCISIKDTADDPLEIVRVYSLEGLFAEFLVDGNECVLELAVDIRTGFQYFFIYARGKDGEEAVSSPIWIQRSHPIHLHNPSAYPESVKP</sequence>
<dbReference type="PANTHER" id="PTHR42924:SF3">
    <property type="entry name" value="POLYMERASE_HISTIDINOL PHOSPHATASE N-TERMINAL DOMAIN-CONTAINING PROTEIN"/>
    <property type="match status" value="1"/>
</dbReference>
<dbReference type="SUPFAM" id="SSF89550">
    <property type="entry name" value="PHP domain-like"/>
    <property type="match status" value="1"/>
</dbReference>
<dbReference type="InterPro" id="IPR016195">
    <property type="entry name" value="Pol/histidinol_Pase-like"/>
</dbReference>
<gene>
    <name evidence="2" type="ORF">XD94_1272</name>
</gene>
<feature type="domain" description="Polymerase/histidinol phosphatase N-terminal" evidence="1">
    <location>
        <begin position="27"/>
        <end position="105"/>
    </location>
</feature>
<name>A0A117M1X6_9BACT</name>
<accession>A0A117M1X6</accession>
<feature type="non-terminal residue" evidence="2">
    <location>
        <position position="360"/>
    </location>
</feature>
<dbReference type="PANTHER" id="PTHR42924">
    <property type="entry name" value="EXONUCLEASE"/>
    <property type="match status" value="1"/>
</dbReference>
<dbReference type="Gene3D" id="3.20.20.140">
    <property type="entry name" value="Metal-dependent hydrolases"/>
    <property type="match status" value="1"/>
</dbReference>
<evidence type="ECO:0000313" key="3">
    <source>
        <dbReference type="Proteomes" id="UP000054092"/>
    </source>
</evidence>
<proteinExistence type="predicted"/>
<dbReference type="InterPro" id="IPR003141">
    <property type="entry name" value="Pol/His_phosphatase_N"/>
</dbReference>
<reference evidence="3" key="1">
    <citation type="journal article" date="2015" name="MBio">
        <title>Genome-Resolved Metagenomic Analysis Reveals Roles for Candidate Phyla and Other Microbial Community Members in Biogeochemical Transformations in Oil Reservoirs.</title>
        <authorList>
            <person name="Hu P."/>
            <person name="Tom L."/>
            <person name="Singh A."/>
            <person name="Thomas B.C."/>
            <person name="Baker B.J."/>
            <person name="Piceno Y.M."/>
            <person name="Andersen G.L."/>
            <person name="Banfield J.F."/>
        </authorList>
    </citation>
    <scope>NUCLEOTIDE SEQUENCE [LARGE SCALE GENOMIC DNA]</scope>
</reference>
<dbReference type="Proteomes" id="UP000054092">
    <property type="component" value="Unassembled WGS sequence"/>
</dbReference>
<evidence type="ECO:0000313" key="2">
    <source>
        <dbReference type="EMBL" id="KUK79915.1"/>
    </source>
</evidence>
<dbReference type="GO" id="GO:0004534">
    <property type="term" value="F:5'-3' RNA exonuclease activity"/>
    <property type="evidence" value="ECO:0007669"/>
    <property type="project" value="TreeGrafter"/>
</dbReference>
<organism evidence="2 3">
    <name type="scientific">Mesotoga prima</name>
    <dbReference type="NCBI Taxonomy" id="1184387"/>
    <lineage>
        <taxon>Bacteria</taxon>
        <taxon>Thermotogati</taxon>
        <taxon>Thermotogota</taxon>
        <taxon>Thermotogae</taxon>
        <taxon>Kosmotogales</taxon>
        <taxon>Kosmotogaceae</taxon>
        <taxon>Mesotoga</taxon>
    </lineage>
</organism>